<dbReference type="Pfam" id="PF00416">
    <property type="entry name" value="Ribosomal_S13"/>
    <property type="match status" value="1"/>
</dbReference>
<dbReference type="InterPro" id="IPR027437">
    <property type="entry name" value="Rbsml_uS13_C"/>
</dbReference>
<protein>
    <recommendedName>
        <fullName evidence="4">30S ribosomal protein S13</fullName>
    </recommendedName>
</protein>
<evidence type="ECO:0000256" key="4">
    <source>
        <dbReference type="ARBA" id="ARBA00035315"/>
    </source>
</evidence>
<dbReference type="GO" id="GO:0003723">
    <property type="term" value="F:RNA binding"/>
    <property type="evidence" value="ECO:0007669"/>
    <property type="project" value="InterPro"/>
</dbReference>
<dbReference type="AlphaFoldDB" id="A0A931SDH0"/>
<keyword evidence="2 6" id="KW-0689">Ribosomal protein</keyword>
<accession>A0A931SDH0</accession>
<evidence type="ECO:0000256" key="2">
    <source>
        <dbReference type="ARBA" id="ARBA00022980"/>
    </source>
</evidence>
<organism evidence="6 7">
    <name type="scientific">Candidatus Sungiibacteriota bacterium</name>
    <dbReference type="NCBI Taxonomy" id="2750080"/>
    <lineage>
        <taxon>Bacteria</taxon>
        <taxon>Candidatus Sungiibacteriota</taxon>
    </lineage>
</organism>
<feature type="compositionally biased region" description="Basic residues" evidence="5">
    <location>
        <begin position="18"/>
        <end position="31"/>
    </location>
</feature>
<dbReference type="GO" id="GO:0005840">
    <property type="term" value="C:ribosome"/>
    <property type="evidence" value="ECO:0007669"/>
    <property type="project" value="UniProtKB-KW"/>
</dbReference>
<feature type="region of interest" description="Disordered" evidence="5">
    <location>
        <begin position="1"/>
        <end position="46"/>
    </location>
</feature>
<evidence type="ECO:0000256" key="5">
    <source>
        <dbReference type="SAM" id="MobiDB-lite"/>
    </source>
</evidence>
<dbReference type="InterPro" id="IPR010979">
    <property type="entry name" value="Ribosomal_uS13-like_H2TH"/>
</dbReference>
<evidence type="ECO:0000313" key="7">
    <source>
        <dbReference type="Proteomes" id="UP000724148"/>
    </source>
</evidence>
<dbReference type="GO" id="GO:1990904">
    <property type="term" value="C:ribonucleoprotein complex"/>
    <property type="evidence" value="ECO:0007669"/>
    <property type="project" value="UniProtKB-KW"/>
</dbReference>
<proteinExistence type="inferred from homology"/>
<dbReference type="InterPro" id="IPR018269">
    <property type="entry name" value="Ribosomal_uS13_CS"/>
</dbReference>
<feature type="non-terminal residue" evidence="6">
    <location>
        <position position="1"/>
    </location>
</feature>
<dbReference type="GO" id="GO:0003735">
    <property type="term" value="F:structural constituent of ribosome"/>
    <property type="evidence" value="ECO:0007669"/>
    <property type="project" value="InterPro"/>
</dbReference>
<name>A0A931SDH0_9BACT</name>
<gene>
    <name evidence="6" type="primary">rpsM</name>
    <name evidence="6" type="ORF">HYT40_02310</name>
</gene>
<dbReference type="SUPFAM" id="SSF46946">
    <property type="entry name" value="S13-like H2TH domain"/>
    <property type="match status" value="1"/>
</dbReference>
<dbReference type="EMBL" id="JACOZA010000064">
    <property type="protein sequence ID" value="MBI2096965.1"/>
    <property type="molecule type" value="Genomic_DNA"/>
</dbReference>
<evidence type="ECO:0000256" key="3">
    <source>
        <dbReference type="ARBA" id="ARBA00023274"/>
    </source>
</evidence>
<sequence length="46" mass="5049">IGTYRGSRHMKGLPVHGQRTKTNSRTRRGNVRKTMGSGRKPAASPT</sequence>
<reference evidence="6" key="1">
    <citation type="submission" date="2020-07" db="EMBL/GenBank/DDBJ databases">
        <title>Huge and variable diversity of episymbiotic CPR bacteria and DPANN archaea in groundwater ecosystems.</title>
        <authorList>
            <person name="He C.Y."/>
            <person name="Keren R."/>
            <person name="Whittaker M."/>
            <person name="Farag I.F."/>
            <person name="Doudna J."/>
            <person name="Cate J.H.D."/>
            <person name="Banfield J.F."/>
        </authorList>
    </citation>
    <scope>NUCLEOTIDE SEQUENCE</scope>
    <source>
        <strain evidence="6">NC_groundwater_193_Ag_S-0.1um_51_7</strain>
    </source>
</reference>
<feature type="compositionally biased region" description="Basic residues" evidence="5">
    <location>
        <begin position="1"/>
        <end position="11"/>
    </location>
</feature>
<dbReference type="InterPro" id="IPR001892">
    <property type="entry name" value="Ribosomal_uS13"/>
</dbReference>
<dbReference type="PROSITE" id="PS00646">
    <property type="entry name" value="RIBOSOMAL_S13_1"/>
    <property type="match status" value="1"/>
</dbReference>
<comment type="caution">
    <text evidence="6">The sequence shown here is derived from an EMBL/GenBank/DDBJ whole genome shotgun (WGS) entry which is preliminary data.</text>
</comment>
<keyword evidence="3" id="KW-0687">Ribonucleoprotein</keyword>
<dbReference type="Gene3D" id="4.10.910.10">
    <property type="entry name" value="30s ribosomal protein s13, domain 2"/>
    <property type="match status" value="1"/>
</dbReference>
<comment type="similarity">
    <text evidence="1">Belongs to the universal ribosomal protein uS13 family.</text>
</comment>
<dbReference type="Proteomes" id="UP000724148">
    <property type="component" value="Unassembled WGS sequence"/>
</dbReference>
<dbReference type="GO" id="GO:0006412">
    <property type="term" value="P:translation"/>
    <property type="evidence" value="ECO:0007669"/>
    <property type="project" value="InterPro"/>
</dbReference>
<evidence type="ECO:0000256" key="1">
    <source>
        <dbReference type="ARBA" id="ARBA00008080"/>
    </source>
</evidence>
<evidence type="ECO:0000313" key="6">
    <source>
        <dbReference type="EMBL" id="MBI2096965.1"/>
    </source>
</evidence>
<dbReference type="PROSITE" id="PS50159">
    <property type="entry name" value="RIBOSOMAL_S13_2"/>
    <property type="match status" value="1"/>
</dbReference>